<dbReference type="GO" id="GO:0005737">
    <property type="term" value="C:cytoplasm"/>
    <property type="evidence" value="ECO:0007669"/>
    <property type="project" value="TreeGrafter"/>
</dbReference>
<dbReference type="SUPFAM" id="SSF53254">
    <property type="entry name" value="Phosphoglycerate mutase-like"/>
    <property type="match status" value="1"/>
</dbReference>
<dbReference type="InterPro" id="IPR013078">
    <property type="entry name" value="His_Pase_superF_clade-1"/>
</dbReference>
<dbReference type="OrthoDB" id="4120859at2"/>
<dbReference type="PANTHER" id="PTHR48100:SF1">
    <property type="entry name" value="HISTIDINE PHOSPHATASE FAMILY PROTEIN-RELATED"/>
    <property type="match status" value="1"/>
</dbReference>
<dbReference type="STRING" id="558173.CDOO_05160"/>
<dbReference type="AlphaFoldDB" id="A0A097IF06"/>
<sequence length="203" mass="22209">MNDTLVLLIRHGLTPTTGQVLPGRAPGLHLSEKGQEQAREVAKRLDPLDLAAVYVSPLERTRETAAPTAGLFRLEARVCEPLLECDFGEWTGANLSELSRLEEWRTVQQRPSEFRFPGGESFVEMQERIVCGVRDLAARHPGETIACFSHADPIKAALTSFEGLELDRFQSISADPASISAVRIDASGNAEVLRRNSTSGDVV</sequence>
<dbReference type="RefSeq" id="WP_018022636.1">
    <property type="nucleotide sequence ID" value="NZ_AQUX01000010.1"/>
</dbReference>
<evidence type="ECO:0000313" key="1">
    <source>
        <dbReference type="EMBL" id="AIT60706.1"/>
    </source>
</evidence>
<dbReference type="CDD" id="cd07067">
    <property type="entry name" value="HP_PGM_like"/>
    <property type="match status" value="1"/>
</dbReference>
<dbReference type="KEGG" id="cdo:CDOO_05160"/>
<dbReference type="Proteomes" id="UP000029914">
    <property type="component" value="Chromosome"/>
</dbReference>
<dbReference type="HOGENOM" id="CLU_033323_8_0_11"/>
<dbReference type="eggNOG" id="COG0406">
    <property type="taxonomic scope" value="Bacteria"/>
</dbReference>
<dbReference type="PANTHER" id="PTHR48100">
    <property type="entry name" value="BROAD-SPECIFICITY PHOSPHATASE YOR283W-RELATED"/>
    <property type="match status" value="1"/>
</dbReference>
<dbReference type="EMBL" id="CP006764">
    <property type="protein sequence ID" value="AIT60706.1"/>
    <property type="molecule type" value="Genomic_DNA"/>
</dbReference>
<gene>
    <name evidence="1" type="ORF">CDOO_05160</name>
</gene>
<dbReference type="InterPro" id="IPR029033">
    <property type="entry name" value="His_PPase_superfam"/>
</dbReference>
<keyword evidence="2" id="KW-1185">Reference proteome</keyword>
<protein>
    <submittedName>
        <fullName evidence="1">Phosphoglycerate mutase</fullName>
    </submittedName>
</protein>
<evidence type="ECO:0000313" key="2">
    <source>
        <dbReference type="Proteomes" id="UP000029914"/>
    </source>
</evidence>
<dbReference type="Pfam" id="PF00300">
    <property type="entry name" value="His_Phos_1"/>
    <property type="match status" value="1"/>
</dbReference>
<dbReference type="SMART" id="SM00855">
    <property type="entry name" value="PGAM"/>
    <property type="match status" value="1"/>
</dbReference>
<dbReference type="Gene3D" id="3.40.50.1240">
    <property type="entry name" value="Phosphoglycerate mutase-like"/>
    <property type="match status" value="1"/>
</dbReference>
<name>A0A097IF06_9CORY</name>
<organism evidence="1 2">
    <name type="scientific">Corynebacterium doosanense CAU 212 = DSM 45436</name>
    <dbReference type="NCBI Taxonomy" id="558173"/>
    <lineage>
        <taxon>Bacteria</taxon>
        <taxon>Bacillati</taxon>
        <taxon>Actinomycetota</taxon>
        <taxon>Actinomycetes</taxon>
        <taxon>Mycobacteriales</taxon>
        <taxon>Corynebacteriaceae</taxon>
        <taxon>Corynebacterium</taxon>
    </lineage>
</organism>
<accession>A0A097IF06</accession>
<dbReference type="GO" id="GO:0016791">
    <property type="term" value="F:phosphatase activity"/>
    <property type="evidence" value="ECO:0007669"/>
    <property type="project" value="TreeGrafter"/>
</dbReference>
<dbReference type="InterPro" id="IPR050275">
    <property type="entry name" value="PGM_Phosphatase"/>
</dbReference>
<reference evidence="1 2" key="1">
    <citation type="submission" date="2013-09" db="EMBL/GenBank/DDBJ databases">
        <title>Complete genome sequence of Corynebacterium doosanense CAU 212(T) (=DSM 45436(T)), isolated from activated sludge.</title>
        <authorList>
            <person name="Schaffert L."/>
            <person name="Albersmeier A."/>
            <person name="Kalinowski J."/>
            <person name="Ruckert C."/>
        </authorList>
    </citation>
    <scope>NUCLEOTIDE SEQUENCE [LARGE SCALE GENOMIC DNA]</scope>
    <source>
        <strain evidence="1 2">CAU 212</strain>
    </source>
</reference>
<proteinExistence type="predicted"/>